<name>A0A8T0MKZ8_PANVG</name>
<feature type="region of interest" description="Disordered" evidence="1">
    <location>
        <begin position="52"/>
        <end position="115"/>
    </location>
</feature>
<protein>
    <submittedName>
        <fullName evidence="3">Uncharacterized protein</fullName>
    </submittedName>
</protein>
<evidence type="ECO:0000256" key="1">
    <source>
        <dbReference type="SAM" id="MobiDB-lite"/>
    </source>
</evidence>
<dbReference type="Proteomes" id="UP000823388">
    <property type="component" value="Chromosome 9N"/>
</dbReference>
<accession>A0A8T0MKZ8</accession>
<keyword evidence="2" id="KW-1133">Transmembrane helix</keyword>
<proteinExistence type="predicted"/>
<dbReference type="EMBL" id="CM029054">
    <property type="protein sequence ID" value="KAG2538101.1"/>
    <property type="molecule type" value="Genomic_DNA"/>
</dbReference>
<organism evidence="3 4">
    <name type="scientific">Panicum virgatum</name>
    <name type="common">Blackwell switchgrass</name>
    <dbReference type="NCBI Taxonomy" id="38727"/>
    <lineage>
        <taxon>Eukaryota</taxon>
        <taxon>Viridiplantae</taxon>
        <taxon>Streptophyta</taxon>
        <taxon>Embryophyta</taxon>
        <taxon>Tracheophyta</taxon>
        <taxon>Spermatophyta</taxon>
        <taxon>Magnoliopsida</taxon>
        <taxon>Liliopsida</taxon>
        <taxon>Poales</taxon>
        <taxon>Poaceae</taxon>
        <taxon>PACMAD clade</taxon>
        <taxon>Panicoideae</taxon>
        <taxon>Panicodae</taxon>
        <taxon>Paniceae</taxon>
        <taxon>Panicinae</taxon>
        <taxon>Panicum</taxon>
        <taxon>Panicum sect. Hiantes</taxon>
    </lineage>
</organism>
<sequence length="200" mass="21292">MPWRLGQRQADLSSGVDLRRRTSRLWRRTSEGGPPGEGTCILCGLAGLRHGHQGGRGARRARAVRPARSAAVARSSRTTAAGSKQGHRRSRPLAAAQSSRTPPVPSPGGGAEQQPLQHRIDARVLVVFLCAVLVAAELLAGSVLAPGPSSPPWRKEQGRHREPGLRRRRGGGGTALRARSTAAARRSRVGASLATRERWG</sequence>
<feature type="compositionally biased region" description="Basic and acidic residues" evidence="1">
    <location>
        <begin position="153"/>
        <end position="165"/>
    </location>
</feature>
<evidence type="ECO:0000313" key="3">
    <source>
        <dbReference type="EMBL" id="KAG2538101.1"/>
    </source>
</evidence>
<evidence type="ECO:0000256" key="2">
    <source>
        <dbReference type="SAM" id="Phobius"/>
    </source>
</evidence>
<feature type="region of interest" description="Disordered" evidence="1">
    <location>
        <begin position="144"/>
        <end position="200"/>
    </location>
</feature>
<feature type="transmembrane region" description="Helical" evidence="2">
    <location>
        <begin position="124"/>
        <end position="145"/>
    </location>
</feature>
<keyword evidence="2" id="KW-0472">Membrane</keyword>
<feature type="compositionally biased region" description="Low complexity" evidence="1">
    <location>
        <begin position="66"/>
        <end position="83"/>
    </location>
</feature>
<reference evidence="3" key="1">
    <citation type="submission" date="2020-05" db="EMBL/GenBank/DDBJ databases">
        <title>WGS assembly of Panicum virgatum.</title>
        <authorList>
            <person name="Lovell J.T."/>
            <person name="Jenkins J."/>
            <person name="Shu S."/>
            <person name="Juenger T.E."/>
            <person name="Schmutz J."/>
        </authorList>
    </citation>
    <scope>NUCLEOTIDE SEQUENCE</scope>
    <source>
        <strain evidence="3">AP13</strain>
    </source>
</reference>
<dbReference type="AlphaFoldDB" id="A0A8T0MKZ8"/>
<feature type="compositionally biased region" description="Low complexity" evidence="1">
    <location>
        <begin position="175"/>
        <end position="194"/>
    </location>
</feature>
<feature type="compositionally biased region" description="Basic residues" evidence="1">
    <location>
        <begin position="52"/>
        <end position="65"/>
    </location>
</feature>
<keyword evidence="2" id="KW-0812">Transmembrane</keyword>
<keyword evidence="4" id="KW-1185">Reference proteome</keyword>
<evidence type="ECO:0000313" key="4">
    <source>
        <dbReference type="Proteomes" id="UP000823388"/>
    </source>
</evidence>
<comment type="caution">
    <text evidence="3">The sequence shown here is derived from an EMBL/GenBank/DDBJ whole genome shotgun (WGS) entry which is preliminary data.</text>
</comment>
<gene>
    <name evidence="3" type="ORF">PVAP13_9NG386646</name>
</gene>